<evidence type="ECO:0000256" key="3">
    <source>
        <dbReference type="ARBA" id="ARBA00022833"/>
    </source>
</evidence>
<name>A0A915M0V3_MELJA</name>
<dbReference type="Gene3D" id="3.30.420.80">
    <property type="entry name" value="Ribosomal protein S11"/>
    <property type="match status" value="1"/>
</dbReference>
<feature type="compositionally biased region" description="Low complexity" evidence="7">
    <location>
        <begin position="317"/>
        <end position="330"/>
    </location>
</feature>
<feature type="domain" description="RING-type" evidence="8">
    <location>
        <begin position="12"/>
        <end position="51"/>
    </location>
</feature>
<dbReference type="WBParaSite" id="scaffold260_cov190.g593">
    <property type="protein sequence ID" value="scaffold260_cov190.g593"/>
    <property type="gene ID" value="scaffold260_cov190.g593"/>
</dbReference>
<organism evidence="9 10">
    <name type="scientific">Meloidogyne javanica</name>
    <name type="common">Root-knot nematode worm</name>
    <dbReference type="NCBI Taxonomy" id="6303"/>
    <lineage>
        <taxon>Eukaryota</taxon>
        <taxon>Metazoa</taxon>
        <taxon>Ecdysozoa</taxon>
        <taxon>Nematoda</taxon>
        <taxon>Chromadorea</taxon>
        <taxon>Rhabditida</taxon>
        <taxon>Tylenchina</taxon>
        <taxon>Tylenchomorpha</taxon>
        <taxon>Tylenchoidea</taxon>
        <taxon>Meloidogynidae</taxon>
        <taxon>Meloidogyninae</taxon>
        <taxon>Meloidogyne</taxon>
        <taxon>Meloidogyne incognita group</taxon>
    </lineage>
</organism>
<dbReference type="Proteomes" id="UP000887561">
    <property type="component" value="Unplaced"/>
</dbReference>
<evidence type="ECO:0000256" key="7">
    <source>
        <dbReference type="SAM" id="MobiDB-lite"/>
    </source>
</evidence>
<reference evidence="10" key="1">
    <citation type="submission" date="2022-11" db="UniProtKB">
        <authorList>
            <consortium name="WormBaseParasite"/>
        </authorList>
    </citation>
    <scope>IDENTIFICATION</scope>
</reference>
<keyword evidence="2 6" id="KW-0863">Zinc-finger</keyword>
<dbReference type="InterPro" id="IPR013083">
    <property type="entry name" value="Znf_RING/FYVE/PHD"/>
</dbReference>
<accession>A0A915M0V3</accession>
<keyword evidence="3" id="KW-0862">Zinc</keyword>
<dbReference type="GO" id="GO:1990904">
    <property type="term" value="C:ribonucleoprotein complex"/>
    <property type="evidence" value="ECO:0007669"/>
    <property type="project" value="UniProtKB-KW"/>
</dbReference>
<evidence type="ECO:0000256" key="1">
    <source>
        <dbReference type="ARBA" id="ARBA00022723"/>
    </source>
</evidence>
<feature type="compositionally biased region" description="Low complexity" evidence="7">
    <location>
        <begin position="340"/>
        <end position="351"/>
    </location>
</feature>
<dbReference type="GO" id="GO:0008270">
    <property type="term" value="F:zinc ion binding"/>
    <property type="evidence" value="ECO:0007669"/>
    <property type="project" value="UniProtKB-KW"/>
</dbReference>
<keyword evidence="1" id="KW-0479">Metal-binding</keyword>
<dbReference type="GO" id="GO:0006412">
    <property type="term" value="P:translation"/>
    <property type="evidence" value="ECO:0007669"/>
    <property type="project" value="InterPro"/>
</dbReference>
<evidence type="ECO:0000256" key="5">
    <source>
        <dbReference type="ARBA" id="ARBA00023274"/>
    </source>
</evidence>
<dbReference type="SMART" id="SM00184">
    <property type="entry name" value="RING"/>
    <property type="match status" value="1"/>
</dbReference>
<dbReference type="InterPro" id="IPR017907">
    <property type="entry name" value="Znf_RING_CS"/>
</dbReference>
<proteinExistence type="predicted"/>
<evidence type="ECO:0000256" key="4">
    <source>
        <dbReference type="ARBA" id="ARBA00022980"/>
    </source>
</evidence>
<dbReference type="GO" id="GO:0005840">
    <property type="term" value="C:ribosome"/>
    <property type="evidence" value="ECO:0007669"/>
    <property type="project" value="UniProtKB-KW"/>
</dbReference>
<keyword evidence="5" id="KW-0687">Ribonucleoprotein</keyword>
<dbReference type="InterPro" id="IPR018957">
    <property type="entry name" value="Znf_C3HC4_RING-type"/>
</dbReference>
<evidence type="ECO:0000259" key="8">
    <source>
        <dbReference type="PROSITE" id="PS50089"/>
    </source>
</evidence>
<dbReference type="Pfam" id="PF00097">
    <property type="entry name" value="zf-C3HC4"/>
    <property type="match status" value="1"/>
</dbReference>
<keyword evidence="4" id="KW-0689">Ribosomal protein</keyword>
<sequence length="537" mass="61753">MSTQDLSKERVCPICLHHWNDPTVLDNCNHIFCFDCIIEWTRLKPVCPLCKCSLELLKHRLWVNDSVLPNWETEGQIENIMELRSEYELERLKEKSARQPEHERQAVIHLVKHMLGDLYTLRNMSITTFASDTIFKNAIDAINKELDEYKKLLIAFNDGAARCELFKSPAFRRVVYKENLSPSSICQPLFNIALNADYIKNNRDIVMNHITPFVIREICALTRKDAIDINVYMENIMDYFTTKLKRQQIVSFLSRRGIENPHQFLNNLLHFASSGQTLKVYDQNSEYRVRRSNYVGDFFPEDDDVLVLNSNVDVEVLGQSNSNNRRSQSNHQSPVSMEIPNNNASPASNSNFAIGLDPEDNDDVEIIQVSTNNQNNQRSRSLNNYFDPNSMDVSDSTSVASPSKKLYVQRKMTSVKFAQRFVNKNPRNMEMCRLLRKPDDVSAAQNIGRLLAHRCAMAGIKYITSGITPEELEGSKRRSAFIKALEESGIILFEPESIPHTHLNDPHLTWEPFPFKHTHDDKLDELDLELEPGKGVC</sequence>
<dbReference type="Gene3D" id="3.30.40.10">
    <property type="entry name" value="Zinc/RING finger domain, C3HC4 (zinc finger)"/>
    <property type="match status" value="1"/>
</dbReference>
<evidence type="ECO:0000256" key="6">
    <source>
        <dbReference type="PROSITE-ProRule" id="PRU00175"/>
    </source>
</evidence>
<dbReference type="PROSITE" id="PS50089">
    <property type="entry name" value="ZF_RING_2"/>
    <property type="match status" value="1"/>
</dbReference>
<dbReference type="GO" id="GO:0003735">
    <property type="term" value="F:structural constituent of ribosome"/>
    <property type="evidence" value="ECO:0007669"/>
    <property type="project" value="InterPro"/>
</dbReference>
<dbReference type="GO" id="GO:0016567">
    <property type="term" value="P:protein ubiquitination"/>
    <property type="evidence" value="ECO:0007669"/>
    <property type="project" value="TreeGrafter"/>
</dbReference>
<feature type="region of interest" description="Disordered" evidence="7">
    <location>
        <begin position="317"/>
        <end position="356"/>
    </location>
</feature>
<feature type="region of interest" description="Disordered" evidence="7">
    <location>
        <begin position="370"/>
        <end position="398"/>
    </location>
</feature>
<feature type="compositionally biased region" description="Low complexity" evidence="7">
    <location>
        <begin position="372"/>
        <end position="384"/>
    </location>
</feature>
<dbReference type="InterPro" id="IPR001841">
    <property type="entry name" value="Znf_RING"/>
</dbReference>
<dbReference type="GO" id="GO:0061630">
    <property type="term" value="F:ubiquitin protein ligase activity"/>
    <property type="evidence" value="ECO:0007669"/>
    <property type="project" value="TreeGrafter"/>
</dbReference>
<dbReference type="SUPFAM" id="SSF57850">
    <property type="entry name" value="RING/U-box"/>
    <property type="match status" value="1"/>
</dbReference>
<protein>
    <submittedName>
        <fullName evidence="10">RING-type domain-containing protein</fullName>
    </submittedName>
</protein>
<dbReference type="AlphaFoldDB" id="A0A915M0V3"/>
<keyword evidence="9" id="KW-1185">Reference proteome</keyword>
<dbReference type="PANTHER" id="PTHR15315">
    <property type="entry name" value="RING FINGER PROTEIN 41, 151"/>
    <property type="match status" value="1"/>
</dbReference>
<evidence type="ECO:0000256" key="2">
    <source>
        <dbReference type="ARBA" id="ARBA00022771"/>
    </source>
</evidence>
<evidence type="ECO:0000313" key="10">
    <source>
        <dbReference type="WBParaSite" id="scaffold260_cov190.g593"/>
    </source>
</evidence>
<dbReference type="InterPro" id="IPR036967">
    <property type="entry name" value="Ribosomal_uS11_sf"/>
</dbReference>
<dbReference type="PANTHER" id="PTHR15315:SF26">
    <property type="entry name" value="E3 UBIQUITIN-PROTEIN LIGASE NRDP1"/>
    <property type="match status" value="1"/>
</dbReference>
<dbReference type="PROSITE" id="PS00518">
    <property type="entry name" value="ZF_RING_1"/>
    <property type="match status" value="1"/>
</dbReference>
<evidence type="ECO:0000313" key="9">
    <source>
        <dbReference type="Proteomes" id="UP000887561"/>
    </source>
</evidence>